<gene>
    <name evidence="2" type="ORF">Goklo_029071</name>
</gene>
<evidence type="ECO:0000313" key="2">
    <source>
        <dbReference type="EMBL" id="MBA0670527.1"/>
    </source>
</evidence>
<dbReference type="AlphaFoldDB" id="A0A7J8W631"/>
<dbReference type="Proteomes" id="UP000593573">
    <property type="component" value="Unassembled WGS sequence"/>
</dbReference>
<reference evidence="2" key="2">
    <citation type="submission" date="2020-04" db="EMBL/GenBank/DDBJ databases">
        <authorList>
            <person name="Grover C.E."/>
            <person name="Arick M.A. II"/>
            <person name="Thrash A."/>
            <person name="Conover J.L."/>
            <person name="Sanders W.S."/>
            <person name="Peterson D.G."/>
            <person name="Scheffler J.A."/>
            <person name="Scheffler B.E."/>
            <person name="Wendel J.F."/>
        </authorList>
    </citation>
    <scope>NUCLEOTIDE SEQUENCE</scope>
    <source>
        <strain evidence="2">57</strain>
        <tissue evidence="2">Leaf</tissue>
    </source>
</reference>
<name>A0A7J8W631_9ROSI</name>
<dbReference type="OrthoDB" id="10358943at2759"/>
<keyword evidence="1" id="KW-0812">Transmembrane</keyword>
<keyword evidence="1" id="KW-1133">Transmembrane helix</keyword>
<keyword evidence="1" id="KW-0472">Membrane</keyword>
<keyword evidence="3" id="KW-1185">Reference proteome</keyword>
<sequence>MVIYLIYLISKWISTYSELLPSIGILPIVVSLLGR</sequence>
<dbReference type="EMBL" id="JABFAB010236984">
    <property type="protein sequence ID" value="MBA0670528.1"/>
    <property type="molecule type" value="Genomic_DNA"/>
</dbReference>
<accession>A0A7J8W631</accession>
<evidence type="ECO:0000256" key="1">
    <source>
        <dbReference type="SAM" id="Phobius"/>
    </source>
</evidence>
<organism evidence="2 3">
    <name type="scientific">Gossypium klotzschianum</name>
    <dbReference type="NCBI Taxonomy" id="34286"/>
    <lineage>
        <taxon>Eukaryota</taxon>
        <taxon>Viridiplantae</taxon>
        <taxon>Streptophyta</taxon>
        <taxon>Embryophyta</taxon>
        <taxon>Tracheophyta</taxon>
        <taxon>Spermatophyta</taxon>
        <taxon>Magnoliopsida</taxon>
        <taxon>eudicotyledons</taxon>
        <taxon>Gunneridae</taxon>
        <taxon>Pentapetalae</taxon>
        <taxon>rosids</taxon>
        <taxon>malvids</taxon>
        <taxon>Malvales</taxon>
        <taxon>Malvaceae</taxon>
        <taxon>Malvoideae</taxon>
        <taxon>Gossypium</taxon>
    </lineage>
</organism>
<feature type="transmembrane region" description="Helical" evidence="1">
    <location>
        <begin position="12"/>
        <end position="33"/>
    </location>
</feature>
<proteinExistence type="predicted"/>
<dbReference type="EMBL" id="JABFAB010236984">
    <property type="protein sequence ID" value="MBA0670527.1"/>
    <property type="molecule type" value="Genomic_DNA"/>
</dbReference>
<evidence type="ECO:0000313" key="3">
    <source>
        <dbReference type="Proteomes" id="UP000593573"/>
    </source>
</evidence>
<comment type="caution">
    <text evidence="2">The sequence shown here is derived from an EMBL/GenBank/DDBJ whole genome shotgun (WGS) entry which is preliminary data.</text>
</comment>
<dbReference type="EMBL" id="JABFAB010236984">
    <property type="protein sequence ID" value="MBA0670529.1"/>
    <property type="molecule type" value="Genomic_DNA"/>
</dbReference>
<protein>
    <submittedName>
        <fullName evidence="2">Uncharacterized protein</fullName>
    </submittedName>
</protein>
<reference evidence="2 3" key="1">
    <citation type="journal article" date="2019" name="Genome Biol. Evol.">
        <title>Insights into the evolution of the New World diploid cottons (Gossypium, subgenus Houzingenia) based on genome sequencing.</title>
        <authorList>
            <person name="Grover C.E."/>
            <person name="Arick M.A. 2nd"/>
            <person name="Thrash A."/>
            <person name="Conover J.L."/>
            <person name="Sanders W.S."/>
            <person name="Peterson D.G."/>
            <person name="Frelichowski J.E."/>
            <person name="Scheffler J.A."/>
            <person name="Scheffler B.E."/>
            <person name="Wendel J.F."/>
        </authorList>
    </citation>
    <scope>NUCLEOTIDE SEQUENCE [LARGE SCALE GENOMIC DNA]</scope>
    <source>
        <strain evidence="2">57</strain>
        <tissue evidence="2">Leaf</tissue>
    </source>
</reference>